<dbReference type="FunCoup" id="A0A3Q3L2S7">
    <property type="interactions" value="791"/>
</dbReference>
<dbReference type="GO" id="GO:0032259">
    <property type="term" value="P:methylation"/>
    <property type="evidence" value="ECO:0007669"/>
    <property type="project" value="UniProtKB-KW"/>
</dbReference>
<evidence type="ECO:0000256" key="2">
    <source>
        <dbReference type="ARBA" id="ARBA00022691"/>
    </source>
</evidence>
<dbReference type="InterPro" id="IPR029063">
    <property type="entry name" value="SAM-dependent_MTases_sf"/>
</dbReference>
<reference evidence="3" key="2">
    <citation type="submission" date="2025-09" db="UniProtKB">
        <authorList>
            <consortium name="Ensembl"/>
        </authorList>
    </citation>
    <scope>IDENTIFICATION</scope>
</reference>
<dbReference type="Gene3D" id="3.40.50.150">
    <property type="entry name" value="Vaccinia Virus protein VP39"/>
    <property type="match status" value="1"/>
</dbReference>
<dbReference type="InterPro" id="IPR019410">
    <property type="entry name" value="Methyltransf_16"/>
</dbReference>
<evidence type="ECO:0000313" key="4">
    <source>
        <dbReference type="Proteomes" id="UP000261660"/>
    </source>
</evidence>
<dbReference type="InParanoid" id="A0A3Q3L2S7"/>
<dbReference type="Ensembl" id="ENSLBET00000003321.1">
    <property type="protein sequence ID" value="ENSLBEP00000003154.1"/>
    <property type="gene ID" value="ENSLBEG00000002400.1"/>
</dbReference>
<dbReference type="STRING" id="56723.ENSLBEP00000003154"/>
<dbReference type="GO" id="GO:0005829">
    <property type="term" value="C:cytosol"/>
    <property type="evidence" value="ECO:0007669"/>
    <property type="project" value="TreeGrafter"/>
</dbReference>
<proteinExistence type="predicted"/>
<sequence>MLENVPGSLILVPAAANMAADADECDYFVREIEKNDACTLKVKQCYLGDVGCVVWDAAIVLAKYLETKQFYEPSSRVNVWADRRVLELGAGTGAVGLMAAALGAHVTVTDLEDLQTLLRLNIQENKALIDSGSITAKVLKWGEDVSDFLPPPHYILMADCIYYEQSIVPLVESLKLLSGPETCIICCYEQRTEGINPKVERQFFEVTTNLYFICEEVPADKQDPEFSSPDIHILHIRRNV</sequence>
<dbReference type="PANTHER" id="PTHR14614">
    <property type="entry name" value="HEPATOCELLULAR CARCINOMA-ASSOCIATED ANTIGEN"/>
    <property type="match status" value="1"/>
</dbReference>
<keyword evidence="2" id="KW-0949">S-adenosyl-L-methionine</keyword>
<protein>
    <submittedName>
        <fullName evidence="3">Valosin containing protein lysine (K) methyltransferase</fullName>
    </submittedName>
</protein>
<dbReference type="GO" id="GO:0032991">
    <property type="term" value="C:protein-containing complex"/>
    <property type="evidence" value="ECO:0007669"/>
    <property type="project" value="TreeGrafter"/>
</dbReference>
<keyword evidence="1" id="KW-0489">Methyltransferase</keyword>
<keyword evidence="1" id="KW-0808">Transferase</keyword>
<dbReference type="GeneTree" id="ENSGT00940000157135"/>
<name>A0A3Q3L2S7_9LABR</name>
<dbReference type="AlphaFoldDB" id="A0A3Q3L2S7"/>
<dbReference type="Pfam" id="PF10294">
    <property type="entry name" value="Methyltransf_16"/>
    <property type="match status" value="1"/>
</dbReference>
<accession>A0A3Q3L2S7</accession>
<dbReference type="PANTHER" id="PTHR14614:SF44">
    <property type="entry name" value="PROTEIN N-LYSINE METHYLTRANSFERASE METTL21D"/>
    <property type="match status" value="1"/>
</dbReference>
<dbReference type="GO" id="GO:0008168">
    <property type="term" value="F:methyltransferase activity"/>
    <property type="evidence" value="ECO:0007669"/>
    <property type="project" value="UniProtKB-KW"/>
</dbReference>
<keyword evidence="4" id="KW-1185">Reference proteome</keyword>
<dbReference type="Proteomes" id="UP000261660">
    <property type="component" value="Unplaced"/>
</dbReference>
<reference evidence="3" key="1">
    <citation type="submission" date="2025-08" db="UniProtKB">
        <authorList>
            <consortium name="Ensembl"/>
        </authorList>
    </citation>
    <scope>IDENTIFICATION</scope>
</reference>
<evidence type="ECO:0000256" key="1">
    <source>
        <dbReference type="ARBA" id="ARBA00022603"/>
    </source>
</evidence>
<evidence type="ECO:0000313" key="3">
    <source>
        <dbReference type="Ensembl" id="ENSLBEP00000003154.1"/>
    </source>
</evidence>
<organism evidence="3 4">
    <name type="scientific">Labrus bergylta</name>
    <name type="common">ballan wrasse</name>
    <dbReference type="NCBI Taxonomy" id="56723"/>
    <lineage>
        <taxon>Eukaryota</taxon>
        <taxon>Metazoa</taxon>
        <taxon>Chordata</taxon>
        <taxon>Craniata</taxon>
        <taxon>Vertebrata</taxon>
        <taxon>Euteleostomi</taxon>
        <taxon>Actinopterygii</taxon>
        <taxon>Neopterygii</taxon>
        <taxon>Teleostei</taxon>
        <taxon>Neoteleostei</taxon>
        <taxon>Acanthomorphata</taxon>
        <taxon>Eupercaria</taxon>
        <taxon>Labriformes</taxon>
        <taxon>Labridae</taxon>
        <taxon>Labrus</taxon>
    </lineage>
</organism>
<dbReference type="SUPFAM" id="SSF53335">
    <property type="entry name" value="S-adenosyl-L-methionine-dependent methyltransferases"/>
    <property type="match status" value="1"/>
</dbReference>